<feature type="compositionally biased region" description="Acidic residues" evidence="6">
    <location>
        <begin position="94"/>
        <end position="108"/>
    </location>
</feature>
<dbReference type="GO" id="GO:0010468">
    <property type="term" value="P:regulation of gene expression"/>
    <property type="evidence" value="ECO:0007669"/>
    <property type="project" value="UniProtKB-ARBA"/>
</dbReference>
<sequence length="466" mass="52711">MERSSRRDRSRESDEDPSSDTGSNTRLRSRRMRDTRSSAADSTSDGADTDASSAGQNADAPQRRQRHRSSTRKTIEKTRKSTRNVEEQHLLQLGDEEDEEEEDVEDTAEVEKDNRGRQRSMSNVSNNSSTSSSSLVLEQLTGEQQHARLDQQVAELEQKKKMVEDGTLAEFCRRVAVFKEERNRLLQTAELHKNLQLKNGQDLYQFEVQRAHHLWQNDRKRLQEELLTKVDAFMAKLQAEMKALSDPEVRVSGACKKPPKKQDVPKPHIEKPSVYVTVAKDDKGKSKSATEPQQEEGEVPEPSLTTKGAPVVKRRKMDPLMNAEPVDMSRLLAVEAVRLPLDEANADIAAIAGGRKEAAKSTVELLPNKGNLPFKLERRRLFCGKYIFEDGDEVQISMPLVHEDYTGTVSSITDDAIYIKLASGQKARIFLPHLERRRCELKPLLRGIPSTGSLHSMGWSEYDTFY</sequence>
<evidence type="ECO:0000313" key="8">
    <source>
        <dbReference type="Proteomes" id="UP001162029"/>
    </source>
</evidence>
<keyword evidence="2" id="KW-0678">Repressor</keyword>
<name>A0AAV0T7M8_9STRA</name>
<feature type="compositionally biased region" description="Basic and acidic residues" evidence="6">
    <location>
        <begin position="1"/>
        <end position="12"/>
    </location>
</feature>
<organism evidence="7 8">
    <name type="scientific">Peronospora destructor</name>
    <dbReference type="NCBI Taxonomy" id="86335"/>
    <lineage>
        <taxon>Eukaryota</taxon>
        <taxon>Sar</taxon>
        <taxon>Stramenopiles</taxon>
        <taxon>Oomycota</taxon>
        <taxon>Peronosporomycetes</taxon>
        <taxon>Peronosporales</taxon>
        <taxon>Peronosporaceae</taxon>
        <taxon>Peronospora</taxon>
    </lineage>
</organism>
<protein>
    <submittedName>
        <fullName evidence="7">Uncharacterized protein</fullName>
    </submittedName>
</protein>
<feature type="compositionally biased region" description="Low complexity" evidence="6">
    <location>
        <begin position="120"/>
        <end position="134"/>
    </location>
</feature>
<comment type="subcellular location">
    <subcellularLocation>
        <location evidence="1">Nucleus</location>
    </subcellularLocation>
</comment>
<keyword evidence="8" id="KW-1185">Reference proteome</keyword>
<dbReference type="InterPro" id="IPR013907">
    <property type="entry name" value="Sds3"/>
</dbReference>
<feature type="region of interest" description="Disordered" evidence="6">
    <location>
        <begin position="246"/>
        <end position="308"/>
    </location>
</feature>
<evidence type="ECO:0000256" key="1">
    <source>
        <dbReference type="ARBA" id="ARBA00004123"/>
    </source>
</evidence>
<dbReference type="AlphaFoldDB" id="A0AAV0T7M8"/>
<evidence type="ECO:0000256" key="5">
    <source>
        <dbReference type="ARBA" id="ARBA00023242"/>
    </source>
</evidence>
<comment type="caution">
    <text evidence="7">The sequence shown here is derived from an EMBL/GenBank/DDBJ whole genome shotgun (WGS) entry which is preliminary data.</text>
</comment>
<dbReference type="EMBL" id="CANTFM010000253">
    <property type="protein sequence ID" value="CAI5716523.1"/>
    <property type="molecule type" value="Genomic_DNA"/>
</dbReference>
<evidence type="ECO:0000256" key="2">
    <source>
        <dbReference type="ARBA" id="ARBA00022491"/>
    </source>
</evidence>
<evidence type="ECO:0000313" key="7">
    <source>
        <dbReference type="EMBL" id="CAI5716523.1"/>
    </source>
</evidence>
<keyword evidence="3" id="KW-0805">Transcription regulation</keyword>
<feature type="region of interest" description="Disordered" evidence="6">
    <location>
        <begin position="1"/>
        <end position="135"/>
    </location>
</feature>
<gene>
    <name evidence="7" type="ORF">PDE001_LOCUS1518</name>
</gene>
<dbReference type="Proteomes" id="UP001162029">
    <property type="component" value="Unassembled WGS sequence"/>
</dbReference>
<feature type="compositionally biased region" description="Basic and acidic residues" evidence="6">
    <location>
        <begin position="73"/>
        <end position="89"/>
    </location>
</feature>
<feature type="compositionally biased region" description="Basic and acidic residues" evidence="6">
    <location>
        <begin position="260"/>
        <end position="271"/>
    </location>
</feature>
<reference evidence="7" key="1">
    <citation type="submission" date="2022-12" db="EMBL/GenBank/DDBJ databases">
        <authorList>
            <person name="Webb A."/>
        </authorList>
    </citation>
    <scope>NUCLEOTIDE SEQUENCE</scope>
    <source>
        <strain evidence="7">Pd1</strain>
    </source>
</reference>
<feature type="compositionally biased region" description="Low complexity" evidence="6">
    <location>
        <begin position="37"/>
        <end position="55"/>
    </location>
</feature>
<proteinExistence type="predicted"/>
<dbReference type="GO" id="GO:0005654">
    <property type="term" value="C:nucleoplasm"/>
    <property type="evidence" value="ECO:0007669"/>
    <property type="project" value="UniProtKB-ARBA"/>
</dbReference>
<dbReference type="Pfam" id="PF08598">
    <property type="entry name" value="Sds3"/>
    <property type="match status" value="1"/>
</dbReference>
<evidence type="ECO:0000256" key="4">
    <source>
        <dbReference type="ARBA" id="ARBA00023163"/>
    </source>
</evidence>
<evidence type="ECO:0000256" key="3">
    <source>
        <dbReference type="ARBA" id="ARBA00023015"/>
    </source>
</evidence>
<keyword evidence="5" id="KW-0539">Nucleus</keyword>
<dbReference type="SMART" id="SM01401">
    <property type="entry name" value="Sds3"/>
    <property type="match status" value="1"/>
</dbReference>
<keyword evidence="4" id="KW-0804">Transcription</keyword>
<evidence type="ECO:0000256" key="6">
    <source>
        <dbReference type="SAM" id="MobiDB-lite"/>
    </source>
</evidence>
<accession>A0AAV0T7M8</accession>